<gene>
    <name evidence="1" type="ORF">G3A56_01570</name>
</gene>
<keyword evidence="2" id="KW-1185">Reference proteome</keyword>
<dbReference type="RefSeq" id="WP_164056044.1">
    <property type="nucleotide sequence ID" value="NZ_CP048632.1"/>
</dbReference>
<dbReference type="AlphaFoldDB" id="A0A7L5BDA3"/>
<evidence type="ECO:0000313" key="1">
    <source>
        <dbReference type="EMBL" id="QIB36847.1"/>
    </source>
</evidence>
<dbReference type="Proteomes" id="UP000464865">
    <property type="component" value="Chromosome M15-11"/>
</dbReference>
<name>A0A7L5BDA3_9HYPH</name>
<proteinExistence type="predicted"/>
<reference evidence="1 2" key="1">
    <citation type="submission" date="2020-02" db="EMBL/GenBank/DDBJ databases">
        <title>Plant-Promoting Endophytic Bacterium Rhizobium oryzihabitans sp. nov., Isolated from the Root of Rice.</title>
        <authorList>
            <person name="zhao J."/>
            <person name="Zhang G."/>
        </authorList>
    </citation>
    <scope>NUCLEOTIDE SEQUENCE [LARGE SCALE GENOMIC DNA]</scope>
    <source>
        <strain evidence="1 2">M15</strain>
    </source>
</reference>
<dbReference type="EMBL" id="CP048632">
    <property type="protein sequence ID" value="QIB36847.1"/>
    <property type="molecule type" value="Genomic_DNA"/>
</dbReference>
<sequence length="108" mass="11610">MEKHIEALKAALDAESAGMNPSRSFKANSEAFKAASIAFHDFLLKSIKACGGDIDYMPDANVLSLDIDHAFQAGEDAADAKVPIFPEYDTMNHRTLGLVRGANLQAAE</sequence>
<organism evidence="1 2">
    <name type="scientific">Rhizobium oryzihabitans</name>
    <dbReference type="NCBI Taxonomy" id="2267833"/>
    <lineage>
        <taxon>Bacteria</taxon>
        <taxon>Pseudomonadati</taxon>
        <taxon>Pseudomonadota</taxon>
        <taxon>Alphaproteobacteria</taxon>
        <taxon>Hyphomicrobiales</taxon>
        <taxon>Rhizobiaceae</taxon>
        <taxon>Rhizobium/Agrobacterium group</taxon>
        <taxon>Rhizobium</taxon>
    </lineage>
</organism>
<dbReference type="KEGG" id="roy:G3A56_01570"/>
<protein>
    <submittedName>
        <fullName evidence="1">Uncharacterized protein</fullName>
    </submittedName>
</protein>
<evidence type="ECO:0000313" key="2">
    <source>
        <dbReference type="Proteomes" id="UP000464865"/>
    </source>
</evidence>
<accession>A0A7L5BDA3</accession>